<keyword evidence="3" id="KW-1185">Reference proteome</keyword>
<dbReference type="EMBL" id="JBBPFD010000018">
    <property type="protein sequence ID" value="KAK7889440.1"/>
    <property type="molecule type" value="Genomic_DNA"/>
</dbReference>
<protein>
    <submittedName>
        <fullName evidence="2">Uncharacterized protein</fullName>
    </submittedName>
</protein>
<evidence type="ECO:0000256" key="1">
    <source>
        <dbReference type="SAM" id="MobiDB-lite"/>
    </source>
</evidence>
<gene>
    <name evidence="2" type="ORF">WMY93_025000</name>
</gene>
<feature type="compositionally biased region" description="Basic and acidic residues" evidence="1">
    <location>
        <begin position="170"/>
        <end position="181"/>
    </location>
</feature>
<accession>A0AAW0N619</accession>
<feature type="region of interest" description="Disordered" evidence="1">
    <location>
        <begin position="170"/>
        <end position="193"/>
    </location>
</feature>
<name>A0AAW0N619_9GOBI</name>
<reference evidence="3" key="1">
    <citation type="submission" date="2024-04" db="EMBL/GenBank/DDBJ databases">
        <title>Salinicola lusitanus LLJ914,a marine bacterium isolated from the Okinawa Trough.</title>
        <authorList>
            <person name="Li J."/>
        </authorList>
    </citation>
    <scope>NUCLEOTIDE SEQUENCE [LARGE SCALE GENOMIC DNA]</scope>
</reference>
<evidence type="ECO:0000313" key="3">
    <source>
        <dbReference type="Proteomes" id="UP001460270"/>
    </source>
</evidence>
<dbReference type="Proteomes" id="UP001460270">
    <property type="component" value="Unassembled WGS sequence"/>
</dbReference>
<organism evidence="2 3">
    <name type="scientific">Mugilogobius chulae</name>
    <name type="common">yellowstripe goby</name>
    <dbReference type="NCBI Taxonomy" id="88201"/>
    <lineage>
        <taxon>Eukaryota</taxon>
        <taxon>Metazoa</taxon>
        <taxon>Chordata</taxon>
        <taxon>Craniata</taxon>
        <taxon>Vertebrata</taxon>
        <taxon>Euteleostomi</taxon>
        <taxon>Actinopterygii</taxon>
        <taxon>Neopterygii</taxon>
        <taxon>Teleostei</taxon>
        <taxon>Neoteleostei</taxon>
        <taxon>Acanthomorphata</taxon>
        <taxon>Gobiaria</taxon>
        <taxon>Gobiiformes</taxon>
        <taxon>Gobioidei</taxon>
        <taxon>Gobiidae</taxon>
        <taxon>Gobionellinae</taxon>
        <taxon>Mugilogobius</taxon>
    </lineage>
</organism>
<sequence>MKSPRTVFWVHGRKHRSQHWNQRERWREQEKKVITAKKMYERTDGVMAKKRSVENDRRWQCPPLFNAMRSANPARPPLTPLRLVRGQMGRRTLSRVLTAIIHRMGRGHRYLRVKTGQEQAAGHTHLFQERVTGRGVACPRGSSEKCDRAQTLTPKTRCCSNGSQYQDKKYYTPKSQQEKIAKPTKSGATKETRYRTEIEVKGRSIRSQTRA</sequence>
<proteinExistence type="predicted"/>
<dbReference type="AlphaFoldDB" id="A0AAW0N619"/>
<evidence type="ECO:0000313" key="2">
    <source>
        <dbReference type="EMBL" id="KAK7889440.1"/>
    </source>
</evidence>
<comment type="caution">
    <text evidence="2">The sequence shown here is derived from an EMBL/GenBank/DDBJ whole genome shotgun (WGS) entry which is preliminary data.</text>
</comment>